<protein>
    <submittedName>
        <fullName evidence="3">Very-short-patch-repair endonuclease</fullName>
    </submittedName>
</protein>
<gene>
    <name evidence="3" type="ORF">LX12_003027</name>
</gene>
<dbReference type="GO" id="GO:0004519">
    <property type="term" value="F:endonuclease activity"/>
    <property type="evidence" value="ECO:0007669"/>
    <property type="project" value="UniProtKB-KW"/>
</dbReference>
<evidence type="ECO:0000313" key="3">
    <source>
        <dbReference type="EMBL" id="MCP2161828.1"/>
    </source>
</evidence>
<feature type="compositionally biased region" description="Basic and acidic residues" evidence="1">
    <location>
        <begin position="79"/>
        <end position="90"/>
    </location>
</feature>
<keyword evidence="3" id="KW-0255">Endonuclease</keyword>
<dbReference type="InterPro" id="IPR007569">
    <property type="entry name" value="DUF559"/>
</dbReference>
<keyword evidence="4" id="KW-1185">Reference proteome</keyword>
<feature type="domain" description="DUF559" evidence="2">
    <location>
        <begin position="176"/>
        <end position="259"/>
    </location>
</feature>
<organism evidence="3 4">
    <name type="scientific">Williamsia serinedens</name>
    <dbReference type="NCBI Taxonomy" id="391736"/>
    <lineage>
        <taxon>Bacteria</taxon>
        <taxon>Bacillati</taxon>
        <taxon>Actinomycetota</taxon>
        <taxon>Actinomycetes</taxon>
        <taxon>Mycobacteriales</taxon>
        <taxon>Nocardiaceae</taxon>
        <taxon>Williamsia</taxon>
    </lineage>
</organism>
<keyword evidence="3" id="KW-0540">Nuclease</keyword>
<comment type="caution">
    <text evidence="3">The sequence shown here is derived from an EMBL/GenBank/DDBJ whole genome shotgun (WGS) entry which is preliminary data.</text>
</comment>
<keyword evidence="3" id="KW-0378">Hydrolase</keyword>
<dbReference type="Proteomes" id="UP001205740">
    <property type="component" value="Unassembled WGS sequence"/>
</dbReference>
<sequence length="274" mass="31035">MRDTGVVTWGELIAHGETQASVRRAVADETLVRLRRGWYARSDADARVVEAVRRGGVLSCVSALRYRGIWVPGRSDDVHARAGTSRDRTGRFCSQHGRPESVTGPVDEIPIALRHAARCLDAEGLVVVCDSIVNRKHFTPDDLASILGDTPVAVRALLGRCDGSAQSGTESMVRLRLRARNIPVRTQVVIPRVGIVDMVVGDRLIIETDGERYHSGLERYTEDRRRDREAARLGYITLRLTYADVVELWERTEEIILEIVRRRRHRWPRHNQHR</sequence>
<proteinExistence type="predicted"/>
<evidence type="ECO:0000259" key="2">
    <source>
        <dbReference type="Pfam" id="PF04480"/>
    </source>
</evidence>
<reference evidence="3 4" key="1">
    <citation type="submission" date="2022-06" db="EMBL/GenBank/DDBJ databases">
        <title>Genomic Encyclopedia of Archaeal and Bacterial Type Strains, Phase II (KMG-II): from individual species to whole genera.</title>
        <authorList>
            <person name="Goeker M."/>
        </authorList>
    </citation>
    <scope>NUCLEOTIDE SEQUENCE [LARGE SCALE GENOMIC DNA]</scope>
    <source>
        <strain evidence="3 4">DSM 45037</strain>
    </source>
</reference>
<dbReference type="EMBL" id="JAMTCG010000005">
    <property type="protein sequence ID" value="MCP2161828.1"/>
    <property type="molecule type" value="Genomic_DNA"/>
</dbReference>
<dbReference type="Gene3D" id="3.40.960.10">
    <property type="entry name" value="VSR Endonuclease"/>
    <property type="match status" value="1"/>
</dbReference>
<dbReference type="RefSeq" id="WP_253655402.1">
    <property type="nucleotide sequence ID" value="NZ_BAAAOE010000001.1"/>
</dbReference>
<feature type="region of interest" description="Disordered" evidence="1">
    <location>
        <begin position="79"/>
        <end position="99"/>
    </location>
</feature>
<evidence type="ECO:0000313" key="4">
    <source>
        <dbReference type="Proteomes" id="UP001205740"/>
    </source>
</evidence>
<accession>A0ABT1H7Q4</accession>
<evidence type="ECO:0000256" key="1">
    <source>
        <dbReference type="SAM" id="MobiDB-lite"/>
    </source>
</evidence>
<dbReference type="Pfam" id="PF04480">
    <property type="entry name" value="DUF559"/>
    <property type="match status" value="1"/>
</dbReference>
<name>A0ABT1H7Q4_9NOCA</name>